<protein>
    <recommendedName>
        <fullName evidence="1">UDENN domain-containing protein</fullName>
    </recommendedName>
</protein>
<evidence type="ECO:0000313" key="2">
    <source>
        <dbReference type="EMBL" id="KAK8891982.1"/>
    </source>
</evidence>
<evidence type="ECO:0000259" key="1">
    <source>
        <dbReference type="PROSITE" id="PS50211"/>
    </source>
</evidence>
<reference evidence="2 3" key="1">
    <citation type="submission" date="2024-04" db="EMBL/GenBank/DDBJ databases">
        <title>Tritrichomonas musculus Genome.</title>
        <authorList>
            <person name="Alves-Ferreira E."/>
            <person name="Grigg M."/>
            <person name="Lorenzi H."/>
            <person name="Galac M."/>
        </authorList>
    </citation>
    <scope>NUCLEOTIDE SEQUENCE [LARGE SCALE GENOMIC DNA]</scope>
    <source>
        <strain evidence="2 3">EAF2021</strain>
    </source>
</reference>
<dbReference type="InterPro" id="IPR001194">
    <property type="entry name" value="cDENN_dom"/>
</dbReference>
<comment type="caution">
    <text evidence="2">The sequence shown here is derived from an EMBL/GenBank/DDBJ whole genome shotgun (WGS) entry which is preliminary data.</text>
</comment>
<dbReference type="InterPro" id="IPR043153">
    <property type="entry name" value="DENN_C"/>
</dbReference>
<dbReference type="SMART" id="SM00801">
    <property type="entry name" value="dDENN"/>
    <property type="match status" value="1"/>
</dbReference>
<dbReference type="SMART" id="SM00799">
    <property type="entry name" value="DENN"/>
    <property type="match status" value="1"/>
</dbReference>
<proteinExistence type="predicted"/>
<dbReference type="Gene3D" id="3.30.450.200">
    <property type="match status" value="1"/>
</dbReference>
<keyword evidence="3" id="KW-1185">Reference proteome</keyword>
<name>A0ABR2KLH0_9EUKA</name>
<organism evidence="2 3">
    <name type="scientific">Tritrichomonas musculus</name>
    <dbReference type="NCBI Taxonomy" id="1915356"/>
    <lineage>
        <taxon>Eukaryota</taxon>
        <taxon>Metamonada</taxon>
        <taxon>Parabasalia</taxon>
        <taxon>Tritrichomonadida</taxon>
        <taxon>Tritrichomonadidae</taxon>
        <taxon>Tritrichomonas</taxon>
    </lineage>
</organism>
<dbReference type="PANTHER" id="PTHR15288">
    <property type="entry name" value="DENN DOMAIN-CONTAINING PROTEIN 2"/>
    <property type="match status" value="1"/>
</dbReference>
<dbReference type="EMBL" id="JAPFFF010000004">
    <property type="protein sequence ID" value="KAK8891982.1"/>
    <property type="molecule type" value="Genomic_DNA"/>
</dbReference>
<accession>A0ABR2KLH0</accession>
<dbReference type="Gene3D" id="3.40.50.11500">
    <property type="match status" value="1"/>
</dbReference>
<sequence length="614" mass="70467">MSSDNDFDQDLGEQDIEIEPYDYKVKLRRQSSLDQYNSDNYDHSIHRSINQKRLSMSFFSCPIYKPQSIEGKSTFNHFLIIGCPPQNDFANFKDFDQSSPTPEILFIYPSAPLIFSSQEFSTLTHFCFPKGLKKVNDTKNKRVFISQFAFRLTASACGDTVFGVCTHINVAPFERIFFADERSKQYVFCFCFLTTNPMFSSIFQYSTFLALWITFNFKYVPHPGAYDKFTPPTLEMTKVFLPGLEFAAGSQRSKSIRIPRSFLQELTWFRTLQPNLQEPQHLTLSSKLHIVVPKLLPYQNYILYPCLDSLFSFLSCDNIVTLFTNLLLEVQTVFVSSNIHSLSLSIIAAVTLLTPFSHNGTIMPIVPSDPQFSALLDSPVPYVCGKLIDRDEEFIAPTHVFVVDLDHDQVYEQDKIPELPRSKELKQKLKDIIKEHETQISVPPQVIKQGVLKKQTKINDKYIEFVKTIGDYVCPRAIINLRYQRYVFTVEVANKIINCFMNAIAPTVESLIKPCFVTETTDISNPVTIFNKDLFLLSVPENDRPFFTAFVNTTMFQDFTDTEADVKSQQIANEIKIQRPKKKIIKKAASLNPKLERLPFLNDPPTPSILKPKE</sequence>
<dbReference type="PANTHER" id="PTHR15288:SF0">
    <property type="entry name" value="UDENN DOMAIN-CONTAINING PROTEIN"/>
    <property type="match status" value="1"/>
</dbReference>
<dbReference type="InterPro" id="IPR051942">
    <property type="entry name" value="DENN_domain_containing_2"/>
</dbReference>
<dbReference type="InterPro" id="IPR005112">
    <property type="entry name" value="dDENN_dom"/>
</dbReference>
<dbReference type="Pfam" id="PF02141">
    <property type="entry name" value="DENN"/>
    <property type="match status" value="1"/>
</dbReference>
<dbReference type="PROSITE" id="PS50211">
    <property type="entry name" value="DENN"/>
    <property type="match status" value="1"/>
</dbReference>
<gene>
    <name evidence="2" type="ORF">M9Y10_029204</name>
</gene>
<evidence type="ECO:0000313" key="3">
    <source>
        <dbReference type="Proteomes" id="UP001470230"/>
    </source>
</evidence>
<dbReference type="Proteomes" id="UP001470230">
    <property type="component" value="Unassembled WGS sequence"/>
</dbReference>
<dbReference type="InterPro" id="IPR037516">
    <property type="entry name" value="Tripartite_DENN"/>
</dbReference>
<feature type="domain" description="UDENN" evidence="1">
    <location>
        <begin position="88"/>
        <end position="570"/>
    </location>
</feature>